<dbReference type="Pfam" id="PF08795">
    <property type="entry name" value="DUF1796"/>
    <property type="match status" value="1"/>
</dbReference>
<keyword evidence="2" id="KW-1185">Reference proteome</keyword>
<dbReference type="InterPro" id="IPR014903">
    <property type="entry name" value="DUF1796"/>
</dbReference>
<dbReference type="SUPFAM" id="SSF48403">
    <property type="entry name" value="Ankyrin repeat"/>
    <property type="match status" value="1"/>
</dbReference>
<protein>
    <submittedName>
        <fullName evidence="1">Uncharacterized protein</fullName>
    </submittedName>
</protein>
<feature type="non-terminal residue" evidence="1">
    <location>
        <position position="501"/>
    </location>
</feature>
<reference evidence="1" key="1">
    <citation type="submission" date="2021-02" db="EMBL/GenBank/DDBJ databases">
        <authorList>
            <person name="Dougan E. K."/>
            <person name="Rhodes N."/>
            <person name="Thang M."/>
            <person name="Chan C."/>
        </authorList>
    </citation>
    <scope>NUCLEOTIDE SEQUENCE</scope>
</reference>
<organism evidence="1 2">
    <name type="scientific">Polarella glacialis</name>
    <name type="common">Dinoflagellate</name>
    <dbReference type="NCBI Taxonomy" id="89957"/>
    <lineage>
        <taxon>Eukaryota</taxon>
        <taxon>Sar</taxon>
        <taxon>Alveolata</taxon>
        <taxon>Dinophyceae</taxon>
        <taxon>Suessiales</taxon>
        <taxon>Suessiaceae</taxon>
        <taxon>Polarella</taxon>
    </lineage>
</organism>
<name>A0A813FCQ9_POLGL</name>
<proteinExistence type="predicted"/>
<dbReference type="OrthoDB" id="419307at2759"/>
<comment type="caution">
    <text evidence="1">The sequence shown here is derived from an EMBL/GenBank/DDBJ whole genome shotgun (WGS) entry which is preliminary data.</text>
</comment>
<accession>A0A813FCQ9</accession>
<sequence>ACLVKQTMDELYVEQLAMPFDWLVTRVEGVLYFFRHGFRDFTHYDDVKRVGEFLFASFRSAYHAFPHHDISSPESKDAFQRRGERLLELVKCTATEATARPLLLVRICAAASELIYSEELYATLRALGGQRVFLLVVITEQAEHLCGAATHMRHDNLVFFVCGSGGTGMPDGLRFGMDYAYSAITFGNHSVDLASRVSPLSPVHSTSVFRTELGSENREHRRWLMRDSSGLTPTSDIEGCFDIGPNQFFPGRFHKLGRFDASPCYSVGLRRMVERGTCVELAAALTEAYRTTDINAWDANGETVLFCAARRGDPAVLAPLLLSAADPNCRARDGRRAVDHVPAHRKPQDGEVSASLTRALLLFAGGLEHVHGETLLDAISFVPEPQRRCLCSRFGIATAPELMPQRSAVRQMAKSAQVLFTRHLLGQAEDSGPEAVAALHALREAAGLNLASRRQELRKLLRIWHPDKHQGRPDAEKETANSVFCFVQSLKGVFLGSHEEA</sequence>
<evidence type="ECO:0000313" key="1">
    <source>
        <dbReference type="EMBL" id="CAE8612009.1"/>
    </source>
</evidence>
<dbReference type="EMBL" id="CAJNNV010025067">
    <property type="protein sequence ID" value="CAE8612009.1"/>
    <property type="molecule type" value="Genomic_DNA"/>
</dbReference>
<dbReference type="InterPro" id="IPR036770">
    <property type="entry name" value="Ankyrin_rpt-contain_sf"/>
</dbReference>
<gene>
    <name evidence="1" type="ORF">PGLA1383_LOCUS29808</name>
</gene>
<dbReference type="Proteomes" id="UP000654075">
    <property type="component" value="Unassembled WGS sequence"/>
</dbReference>
<evidence type="ECO:0000313" key="2">
    <source>
        <dbReference type="Proteomes" id="UP000654075"/>
    </source>
</evidence>
<dbReference type="Gene3D" id="1.25.40.20">
    <property type="entry name" value="Ankyrin repeat-containing domain"/>
    <property type="match status" value="1"/>
</dbReference>
<dbReference type="AlphaFoldDB" id="A0A813FCQ9"/>